<dbReference type="EMBL" id="JAKEIP010000005">
    <property type="protein sequence ID" value="MCF1592404.1"/>
    <property type="molecule type" value="Genomic_DNA"/>
</dbReference>
<comment type="caution">
    <text evidence="1">The sequence shown here is derived from an EMBL/GenBank/DDBJ whole genome shotgun (WGS) entry which is preliminary data.</text>
</comment>
<dbReference type="Proteomes" id="UP001139384">
    <property type="component" value="Unassembled WGS sequence"/>
</dbReference>
<name>A0A9X1TJA9_STRM4</name>
<dbReference type="AlphaFoldDB" id="A0A9X1TJA9"/>
<proteinExistence type="predicted"/>
<keyword evidence="2" id="KW-1185">Reference proteome</keyword>
<accession>A0A9X1TJA9</accession>
<evidence type="ECO:0000313" key="1">
    <source>
        <dbReference type="EMBL" id="MCF1592404.1"/>
    </source>
</evidence>
<reference evidence="1" key="1">
    <citation type="submission" date="2022-01" db="EMBL/GenBank/DDBJ databases">
        <title>Draft Genome Sequences of Seven Type Strains of the Genus Streptomyces.</title>
        <authorList>
            <person name="Aziz S."/>
            <person name="Coretto E."/>
            <person name="Chronakova A."/>
            <person name="Sproer C."/>
            <person name="Huber K."/>
            <person name="Nouioui I."/>
            <person name="Gross H."/>
        </authorList>
    </citation>
    <scope>NUCLEOTIDE SEQUENCE</scope>
    <source>
        <strain evidence="1">DSM 103493</strain>
    </source>
</reference>
<gene>
    <name evidence="1" type="ORF">L0P92_02315</name>
</gene>
<dbReference type="RefSeq" id="WP_234760717.1">
    <property type="nucleotide sequence ID" value="NZ_JAKEIP010000005.1"/>
</dbReference>
<organism evidence="1 2">
    <name type="scientific">Streptomyces muensis</name>
    <dbReference type="NCBI Taxonomy" id="1077944"/>
    <lineage>
        <taxon>Bacteria</taxon>
        <taxon>Bacillati</taxon>
        <taxon>Actinomycetota</taxon>
        <taxon>Actinomycetes</taxon>
        <taxon>Kitasatosporales</taxon>
        <taxon>Streptomycetaceae</taxon>
        <taxon>Streptomyces</taxon>
    </lineage>
</organism>
<protein>
    <submittedName>
        <fullName evidence="1">Uncharacterized protein</fullName>
    </submittedName>
</protein>
<sequence length="458" mass="50065">MPQDSRARTRAIREVMAATGLSYNKAALQLDAENAPATADAAGDVQLHVLPFVFSATVPADVDRRELAQALADELHTLRRVGEEYPGRADVVVPAPVWEPEPHLAGYVHATLIVHAWAVRPWQREGEAEAVMRDFNAVAKAWLLARYPVPVEGHPVAMMLGSARAQALAAEFTAHTGGDHEDLPDGWAELIAARRAKVAATTVEPPEPMVLPEMVPNAPGGADKTSAVVSLPLPAHRPVDVDSAPPRPYRVVDRECQGWYRRSGDGRYDADRGYNRDLETTAYEDLEAARGPLRPVEPPTDEECAAVKTALVNAGRKAAASLLVALYRLVYVDSQLERTGGPRYRVMAGREGSWETDLMVRLAWDIGADLAERPKRYDEAAVAELVRVVDIWIAGPGRYTEVAANLAWLFSSVADEAGGWAAVADRYLQPGDRFGHPEHVVESVQRLLMSQSAHHEFM</sequence>
<evidence type="ECO:0000313" key="2">
    <source>
        <dbReference type="Proteomes" id="UP001139384"/>
    </source>
</evidence>